<sequence length="372" mass="38900">MRLDAGGRAEAGFDQFAGEPLPEFAGIYARMMFIRVAVLGGAVVPEVSVRAGQGPAVVAGAQSRPVFRATAASGAGTGFVGDVFLVPAPEGVVQFVVGFDRDTTEEWGLGIRNTDPGTERWFTWVVADNDAEVVDPWAWPPAWVPEIEQMNPRQGAPGTEVALTGRTLLLGTPQVFFGDREAVLLRKLPLAQALAVAVPEGLVATGQPGADVPVAVRTAAGKSDDAVTFRVLAPEVVLVGHPDHGLAGIAGQLRGEGSMTVSIGPEGLSDSTGLLLSVVDCRDGPMPALRESLRALDGRVVARAAVLLTNTDTLDPELADLVELEVLELHAAVGIAPLESGNVIRLPGQQLVPEVGRVLAQPRRDFHVVVPA</sequence>
<dbReference type="EMBL" id="JAKLTQ010000006">
    <property type="protein sequence ID" value="MCG2622416.1"/>
    <property type="molecule type" value="Genomic_DNA"/>
</dbReference>
<evidence type="ECO:0000313" key="1">
    <source>
        <dbReference type="EMBL" id="MCG2622416.1"/>
    </source>
</evidence>
<dbReference type="InterPro" id="IPR013783">
    <property type="entry name" value="Ig-like_fold"/>
</dbReference>
<organism evidence="1 2">
    <name type="scientific">Arthrobacter hankyongi</name>
    <dbReference type="NCBI Taxonomy" id="2904801"/>
    <lineage>
        <taxon>Bacteria</taxon>
        <taxon>Bacillati</taxon>
        <taxon>Actinomycetota</taxon>
        <taxon>Actinomycetes</taxon>
        <taxon>Micrococcales</taxon>
        <taxon>Micrococcaceae</taxon>
        <taxon>Arthrobacter</taxon>
    </lineage>
</organism>
<comment type="caution">
    <text evidence="1">The sequence shown here is derived from an EMBL/GenBank/DDBJ whole genome shotgun (WGS) entry which is preliminary data.</text>
</comment>
<accession>A0ABS9L720</accession>
<dbReference type="Proteomes" id="UP001165368">
    <property type="component" value="Unassembled WGS sequence"/>
</dbReference>
<reference evidence="1" key="1">
    <citation type="submission" date="2022-01" db="EMBL/GenBank/DDBJ databases">
        <authorList>
            <person name="Jo J.-H."/>
            <person name="Im W.-T."/>
        </authorList>
    </citation>
    <scope>NUCLEOTIDE SEQUENCE</scope>
    <source>
        <strain evidence="1">I2-34</strain>
    </source>
</reference>
<dbReference type="Gene3D" id="2.60.40.10">
    <property type="entry name" value="Immunoglobulins"/>
    <property type="match status" value="1"/>
</dbReference>
<proteinExistence type="predicted"/>
<name>A0ABS9L720_9MICC</name>
<keyword evidence="2" id="KW-1185">Reference proteome</keyword>
<protein>
    <submittedName>
        <fullName evidence="1">Uncharacterized protein</fullName>
    </submittedName>
</protein>
<evidence type="ECO:0000313" key="2">
    <source>
        <dbReference type="Proteomes" id="UP001165368"/>
    </source>
</evidence>
<gene>
    <name evidence="1" type="ORF">LVY72_10880</name>
</gene>
<dbReference type="RefSeq" id="WP_237820679.1">
    <property type="nucleotide sequence ID" value="NZ_JAKLTQ010000006.1"/>
</dbReference>